<dbReference type="EMBL" id="NAJL01000040">
    <property type="protein sequence ID" value="TKA24841.1"/>
    <property type="molecule type" value="Genomic_DNA"/>
</dbReference>
<keyword evidence="2" id="KW-1133">Transmembrane helix</keyword>
<reference evidence="3 4" key="1">
    <citation type="submission" date="2017-03" db="EMBL/GenBank/DDBJ databases">
        <title>Genomes of endolithic fungi from Antarctica.</title>
        <authorList>
            <person name="Coleine C."/>
            <person name="Masonjones S."/>
            <person name="Stajich J.E."/>
        </authorList>
    </citation>
    <scope>NUCLEOTIDE SEQUENCE [LARGE SCALE GENOMIC DNA]</scope>
    <source>
        <strain evidence="3 4">CCFEE 6315</strain>
    </source>
</reference>
<protein>
    <submittedName>
        <fullName evidence="3">Uncharacterized protein</fullName>
    </submittedName>
</protein>
<feature type="transmembrane region" description="Helical" evidence="2">
    <location>
        <begin position="94"/>
        <end position="117"/>
    </location>
</feature>
<evidence type="ECO:0000313" key="3">
    <source>
        <dbReference type="EMBL" id="TKA24841.1"/>
    </source>
</evidence>
<feature type="compositionally biased region" description="Polar residues" evidence="1">
    <location>
        <begin position="618"/>
        <end position="633"/>
    </location>
</feature>
<feature type="region of interest" description="Disordered" evidence="1">
    <location>
        <begin position="666"/>
        <end position="733"/>
    </location>
</feature>
<feature type="compositionally biased region" description="Polar residues" evidence="1">
    <location>
        <begin position="412"/>
        <end position="432"/>
    </location>
</feature>
<evidence type="ECO:0000256" key="2">
    <source>
        <dbReference type="SAM" id="Phobius"/>
    </source>
</evidence>
<evidence type="ECO:0000313" key="4">
    <source>
        <dbReference type="Proteomes" id="UP000308549"/>
    </source>
</evidence>
<organism evidence="3 4">
    <name type="scientific">Salinomyces thailandicus</name>
    <dbReference type="NCBI Taxonomy" id="706561"/>
    <lineage>
        <taxon>Eukaryota</taxon>
        <taxon>Fungi</taxon>
        <taxon>Dikarya</taxon>
        <taxon>Ascomycota</taxon>
        <taxon>Pezizomycotina</taxon>
        <taxon>Dothideomycetes</taxon>
        <taxon>Dothideomycetidae</taxon>
        <taxon>Mycosphaerellales</taxon>
        <taxon>Teratosphaeriaceae</taxon>
        <taxon>Salinomyces</taxon>
    </lineage>
</organism>
<feature type="compositionally biased region" description="Polar residues" evidence="1">
    <location>
        <begin position="351"/>
        <end position="365"/>
    </location>
</feature>
<name>A0A4U0TRN7_9PEZI</name>
<feature type="compositionally biased region" description="Pro residues" evidence="1">
    <location>
        <begin position="564"/>
        <end position="575"/>
    </location>
</feature>
<feature type="region of interest" description="Disordered" evidence="1">
    <location>
        <begin position="555"/>
        <end position="592"/>
    </location>
</feature>
<feature type="region of interest" description="Disordered" evidence="1">
    <location>
        <begin position="379"/>
        <end position="432"/>
    </location>
</feature>
<dbReference type="Proteomes" id="UP000308549">
    <property type="component" value="Unassembled WGS sequence"/>
</dbReference>
<feature type="region of interest" description="Disordered" evidence="1">
    <location>
        <begin position="327"/>
        <end position="365"/>
    </location>
</feature>
<feature type="region of interest" description="Disordered" evidence="1">
    <location>
        <begin position="444"/>
        <end position="487"/>
    </location>
</feature>
<gene>
    <name evidence="3" type="ORF">B0A50_06570</name>
</gene>
<feature type="compositionally biased region" description="Basic and acidic residues" evidence="1">
    <location>
        <begin position="757"/>
        <end position="770"/>
    </location>
</feature>
<accession>A0A4U0TRN7</accession>
<dbReference type="AlphaFoldDB" id="A0A4U0TRN7"/>
<feature type="transmembrane region" description="Helical" evidence="2">
    <location>
        <begin position="215"/>
        <end position="242"/>
    </location>
</feature>
<feature type="region of interest" description="Disordered" evidence="1">
    <location>
        <begin position="757"/>
        <end position="782"/>
    </location>
</feature>
<feature type="compositionally biased region" description="Basic and acidic residues" evidence="1">
    <location>
        <begin position="388"/>
        <end position="406"/>
    </location>
</feature>
<feature type="region of interest" description="Disordered" evidence="1">
    <location>
        <begin position="605"/>
        <end position="653"/>
    </location>
</feature>
<evidence type="ECO:0000256" key="1">
    <source>
        <dbReference type="SAM" id="MobiDB-lite"/>
    </source>
</evidence>
<feature type="compositionally biased region" description="Basic and acidic residues" evidence="1">
    <location>
        <begin position="634"/>
        <end position="644"/>
    </location>
</feature>
<keyword evidence="4" id="KW-1185">Reference proteome</keyword>
<dbReference type="OrthoDB" id="5404940at2759"/>
<feature type="compositionally biased region" description="Polar residues" evidence="1">
    <location>
        <begin position="445"/>
        <end position="462"/>
    </location>
</feature>
<comment type="caution">
    <text evidence="3">The sequence shown here is derived from an EMBL/GenBank/DDBJ whole genome shotgun (WGS) entry which is preliminary data.</text>
</comment>
<keyword evidence="2" id="KW-0472">Membrane</keyword>
<feature type="transmembrane region" description="Helical" evidence="2">
    <location>
        <begin position="156"/>
        <end position="178"/>
    </location>
</feature>
<keyword evidence="2" id="KW-0812">Transmembrane</keyword>
<proteinExistence type="predicted"/>
<sequence>MGANDMPYLYTPTTNRSSQIAYPYSDFNPKAVTQASYARLAHHNGPQHKKKEGPLINFNQHPDSYVVFTGSQQDHKPLHKGAKKAIVTTRWVQFALRILQEIVALGLLTCTICITSVDGAQKYLLRIPQAWDSLIGLYAIYHLSRPAKSRTAGSSASYHIFALIMDVCLIPLYIYIIVITNNNRGLPVEQKNTSGRVLSGDWRWTSFFDTNATDLLLLVTFIAAVVIAGLHFISCGIGLYLAMMFKKIANLPPDMNPLEDNLTSRRAAKHASKNSEWTLTSNRFSNVDVAGGHDMAETREEAERKKTMAHLSGSTLSVGQYTEHKNATMESLLPPTSDRMLPFSHTRNDSKTSLAYSPHNPNSARLSRQQYEGHEDFYSDAISNPRNSRYEVRDDGRLQVRSRGDRSASPPKRNSATLPFGPNTPSGQRENRNSFLDSFEIPETIASSPETSFNVGVSNGSPQDKYETARVGSPGRLGSPGNSSAPNFSLVQREQKNRLLDDNWYVLDEHENGAQGQPSRQQTPALLYREPNEDQAGNMQARGRHDSFEHVDVVGRTGEEIAPAPKPLDISPPSPEPEDEPFSHLGDNSGVGRSLTVYSAATQTSSIYSESAPPLYPSTATSSRLPPKQSSSGRKAERYARRMDGNVTPKGRYYGDLAAATRGIRNSPSVHIKTPLSENGQPYGYGRPQGRDMLYDMGTRNPERDGLLYEQSFPPPPPPPEKNPERQTRVISRSGADIADQAVFYVPEKDARYGVRSRRDVSGKVAEEGRGGAALGWSGRMR</sequence>